<accession>A0A8H7GS83</accession>
<proteinExistence type="predicted"/>
<comment type="caution">
    <text evidence="1">The sequence shown here is derived from an EMBL/GenBank/DDBJ whole genome shotgun (WGS) entry which is preliminary data.</text>
</comment>
<sequence>MGALELAHRSKDLAPNPKTGFAGVAGLLPPNAEVALLLKLKPPAGVCADPKGVDWPAVPMLTG</sequence>
<dbReference type="Proteomes" id="UP000649328">
    <property type="component" value="Unassembled WGS sequence"/>
</dbReference>
<evidence type="ECO:0000313" key="1">
    <source>
        <dbReference type="EMBL" id="KAF8002709.1"/>
    </source>
</evidence>
<reference evidence="1" key="1">
    <citation type="submission" date="2020-10" db="EMBL/GenBank/DDBJ databases">
        <title>The Whole-Genome Sequence of Metschnikowia persimmonesis, a Novel Endophytic Yeast Species Isolated from Medicinal Plant Diospyros kaki Thumb.</title>
        <authorList>
            <person name="Rahmat E."/>
            <person name="Kang Y."/>
        </authorList>
    </citation>
    <scope>NUCLEOTIDE SEQUENCE</scope>
    <source>
        <strain evidence="1">KIOM G15050</strain>
    </source>
</reference>
<protein>
    <submittedName>
        <fullName evidence="1">Uncharacterized protein</fullName>
    </submittedName>
</protein>
<evidence type="ECO:0000313" key="2">
    <source>
        <dbReference type="Proteomes" id="UP000649328"/>
    </source>
</evidence>
<dbReference type="AlphaFoldDB" id="A0A8H7GS83"/>
<name>A0A8H7GS83_9ASCO</name>
<organism evidence="1 2">
    <name type="scientific">Metschnikowia pulcherrima</name>
    <dbReference type="NCBI Taxonomy" id="27326"/>
    <lineage>
        <taxon>Eukaryota</taxon>
        <taxon>Fungi</taxon>
        <taxon>Dikarya</taxon>
        <taxon>Ascomycota</taxon>
        <taxon>Saccharomycotina</taxon>
        <taxon>Pichiomycetes</taxon>
        <taxon>Metschnikowiaceae</taxon>
        <taxon>Metschnikowia</taxon>
    </lineage>
</organism>
<dbReference type="EMBL" id="JACBPP010000004">
    <property type="protein sequence ID" value="KAF8002709.1"/>
    <property type="molecule type" value="Genomic_DNA"/>
</dbReference>
<gene>
    <name evidence="1" type="ORF">HF325_003674</name>
</gene>
<keyword evidence="2" id="KW-1185">Reference proteome</keyword>